<dbReference type="Proteomes" id="UP000541426">
    <property type="component" value="Unassembled WGS sequence"/>
</dbReference>
<dbReference type="RefSeq" id="WP_183967398.1">
    <property type="nucleotide sequence ID" value="NZ_BAABBZ010000006.1"/>
</dbReference>
<keyword evidence="2" id="KW-1185">Reference proteome</keyword>
<evidence type="ECO:0000313" key="2">
    <source>
        <dbReference type="Proteomes" id="UP000541426"/>
    </source>
</evidence>
<dbReference type="PROSITE" id="PS51257">
    <property type="entry name" value="PROKAR_LIPOPROTEIN"/>
    <property type="match status" value="1"/>
</dbReference>
<evidence type="ECO:0008006" key="3">
    <source>
        <dbReference type="Google" id="ProtNLM"/>
    </source>
</evidence>
<proteinExistence type="predicted"/>
<reference evidence="1 2" key="1">
    <citation type="submission" date="2020-08" db="EMBL/GenBank/DDBJ databases">
        <title>Genomic Encyclopedia of Type Strains, Phase IV (KMG-IV): sequencing the most valuable type-strain genomes for metagenomic binning, comparative biology and taxonomic classification.</title>
        <authorList>
            <person name="Goeker M."/>
        </authorList>
    </citation>
    <scope>NUCLEOTIDE SEQUENCE [LARGE SCALE GENOMIC DNA]</scope>
    <source>
        <strain evidence="1 2">DSM 102235</strain>
    </source>
</reference>
<gene>
    <name evidence="1" type="ORF">GGQ68_003107</name>
</gene>
<protein>
    <recommendedName>
        <fullName evidence="3">Lipoprotein</fullName>
    </recommendedName>
</protein>
<comment type="caution">
    <text evidence="1">The sequence shown here is derived from an EMBL/GenBank/DDBJ whole genome shotgun (WGS) entry which is preliminary data.</text>
</comment>
<organism evidence="1 2">
    <name type="scientific">Sagittula marina</name>
    <dbReference type="NCBI Taxonomy" id="943940"/>
    <lineage>
        <taxon>Bacteria</taxon>
        <taxon>Pseudomonadati</taxon>
        <taxon>Pseudomonadota</taxon>
        <taxon>Alphaproteobacteria</taxon>
        <taxon>Rhodobacterales</taxon>
        <taxon>Roseobacteraceae</taxon>
        <taxon>Sagittula</taxon>
    </lineage>
</organism>
<dbReference type="EMBL" id="JACIEJ010000007">
    <property type="protein sequence ID" value="MBB3986764.1"/>
    <property type="molecule type" value="Genomic_DNA"/>
</dbReference>
<name>A0A7W6GUW8_9RHOB</name>
<sequence length="139" mass="14636">MKRQIFSICLAAATVAGCGQVNKAVAPLTQPQNRTVSSGGPITLSGTPTLSAPAPIEQAAPKTQNWRRDLPRNIAYFNMGDDAIAIYDGSDRTTSTGQLLPGEGGFIQTCDDDKPVCMMNFGNGRSGWVAMNAMAGVSR</sequence>
<dbReference type="AlphaFoldDB" id="A0A7W6GUW8"/>
<evidence type="ECO:0000313" key="1">
    <source>
        <dbReference type="EMBL" id="MBB3986764.1"/>
    </source>
</evidence>
<accession>A0A7W6GUW8</accession>